<feature type="chain" id="PRO_5020221561" evidence="2">
    <location>
        <begin position="19"/>
        <end position="79"/>
    </location>
</feature>
<evidence type="ECO:0000256" key="2">
    <source>
        <dbReference type="SAM" id="SignalP"/>
    </source>
</evidence>
<accession>A0A4U1IY82</accession>
<keyword evidence="2" id="KW-0732">Signal</keyword>
<keyword evidence="4" id="KW-1185">Reference proteome</keyword>
<gene>
    <name evidence="3" type="ORF">E8A74_37480</name>
</gene>
<evidence type="ECO:0000313" key="3">
    <source>
        <dbReference type="EMBL" id="TKC99594.1"/>
    </source>
</evidence>
<name>A0A4U1IY82_9BACT</name>
<protein>
    <submittedName>
        <fullName evidence="3">Uncharacterized protein</fullName>
    </submittedName>
</protein>
<proteinExistence type="predicted"/>
<dbReference type="EMBL" id="SSMQ01000055">
    <property type="protein sequence ID" value="TKC99594.1"/>
    <property type="molecule type" value="Genomic_DNA"/>
</dbReference>
<dbReference type="PROSITE" id="PS51257">
    <property type="entry name" value="PROKAR_LIPOPROTEIN"/>
    <property type="match status" value="1"/>
</dbReference>
<comment type="caution">
    <text evidence="3">The sequence shown here is derived from an EMBL/GenBank/DDBJ whole genome shotgun (WGS) entry which is preliminary data.</text>
</comment>
<feature type="signal peptide" evidence="2">
    <location>
        <begin position="1"/>
        <end position="18"/>
    </location>
</feature>
<reference evidence="3 4" key="1">
    <citation type="submission" date="2019-04" db="EMBL/GenBank/DDBJ databases">
        <authorList>
            <person name="Li Y."/>
            <person name="Wang J."/>
        </authorList>
    </citation>
    <scope>NUCLEOTIDE SEQUENCE [LARGE SCALE GENOMIC DNA]</scope>
    <source>
        <strain evidence="3 4">DSM 14668</strain>
    </source>
</reference>
<evidence type="ECO:0000313" key="4">
    <source>
        <dbReference type="Proteomes" id="UP000309215"/>
    </source>
</evidence>
<dbReference type="OrthoDB" id="9886303at2"/>
<organism evidence="3 4">
    <name type="scientific">Polyangium fumosum</name>
    <dbReference type="NCBI Taxonomy" id="889272"/>
    <lineage>
        <taxon>Bacteria</taxon>
        <taxon>Pseudomonadati</taxon>
        <taxon>Myxococcota</taxon>
        <taxon>Polyangia</taxon>
        <taxon>Polyangiales</taxon>
        <taxon>Polyangiaceae</taxon>
        <taxon>Polyangium</taxon>
    </lineage>
</organism>
<dbReference type="AlphaFoldDB" id="A0A4U1IY82"/>
<evidence type="ECO:0000256" key="1">
    <source>
        <dbReference type="SAM" id="MobiDB-lite"/>
    </source>
</evidence>
<dbReference type="RefSeq" id="WP_136933902.1">
    <property type="nucleotide sequence ID" value="NZ_SSMQ01000055.1"/>
</dbReference>
<feature type="compositionally biased region" description="Basic and acidic residues" evidence="1">
    <location>
        <begin position="66"/>
        <end position="79"/>
    </location>
</feature>
<feature type="region of interest" description="Disordered" evidence="1">
    <location>
        <begin position="49"/>
        <end position="79"/>
    </location>
</feature>
<sequence length="79" mass="8241">MNRSIVLALLALPLLALACEEPKPQGGGTTGGAAAAPVVLDDKDIPTAADYDDQAEKDISPTNYKSELDTLDKEISAQD</sequence>
<dbReference type="Proteomes" id="UP000309215">
    <property type="component" value="Unassembled WGS sequence"/>
</dbReference>